<gene>
    <name evidence="7" type="ORF">SAMN06893096_1054</name>
</gene>
<evidence type="ECO:0000256" key="2">
    <source>
        <dbReference type="ARBA" id="ARBA00022679"/>
    </source>
</evidence>
<dbReference type="SUPFAM" id="SSF53633">
    <property type="entry name" value="Carbamate kinase-like"/>
    <property type="match status" value="1"/>
</dbReference>
<comment type="similarity">
    <text evidence="1 4">Belongs to the carbamate kinase family.</text>
</comment>
<dbReference type="GO" id="GO:0005829">
    <property type="term" value="C:cytosol"/>
    <property type="evidence" value="ECO:0007669"/>
    <property type="project" value="TreeGrafter"/>
</dbReference>
<evidence type="ECO:0000313" key="8">
    <source>
        <dbReference type="Proteomes" id="UP000198373"/>
    </source>
</evidence>
<dbReference type="RefSeq" id="WP_089305746.1">
    <property type="nucleotide sequence ID" value="NZ_FZOO01000005.1"/>
</dbReference>
<sequence length="342" mass="35046">MISGRVVIALGGNAMTGPDGSATPGAQRDAIAVACRHVAAVVATGAQVVLTHGNGPQVGNLLVKNELAAHEVPPVPLDWCVAQTQATIGFTVADELDAALAARGLPQRTAALVTRTLVDADDPHFAEPSKPIGRHLPREAAERSMAHGQVWEDRGERGWRRVVASPEPRGVVDVPAVHALLAAGFVVVCAGGGGVPVVDDGPVPGGRALRGVEAVVDKDLTAALLARELHAGTLVIATAVPNVVLGFGTPAARPLGRVTPAELRVHAAAGEFARGSMGPKVEAALRFVESSGPGHPARAVVTSLEHIADAVTRDDVGTVLQKDPAAPHRSQPRGGHLQQGHS</sequence>
<evidence type="ECO:0000259" key="6">
    <source>
        <dbReference type="Pfam" id="PF00696"/>
    </source>
</evidence>
<evidence type="ECO:0000256" key="4">
    <source>
        <dbReference type="PIRNR" id="PIRNR000723"/>
    </source>
</evidence>
<dbReference type="InterPro" id="IPR001048">
    <property type="entry name" value="Asp/Glu/Uridylate_kinase"/>
</dbReference>
<feature type="domain" description="Aspartate/glutamate/uridylate kinase" evidence="6">
    <location>
        <begin position="5"/>
        <end position="292"/>
    </location>
</feature>
<dbReference type="InterPro" id="IPR003964">
    <property type="entry name" value="Carb_kinase"/>
</dbReference>
<organism evidence="7 8">
    <name type="scientific">Geodermatophilus pulveris</name>
    <dbReference type="NCBI Taxonomy" id="1564159"/>
    <lineage>
        <taxon>Bacteria</taxon>
        <taxon>Bacillati</taxon>
        <taxon>Actinomycetota</taxon>
        <taxon>Actinomycetes</taxon>
        <taxon>Geodermatophilales</taxon>
        <taxon>Geodermatophilaceae</taxon>
        <taxon>Geodermatophilus</taxon>
    </lineage>
</organism>
<feature type="region of interest" description="Disordered" evidence="5">
    <location>
        <begin position="322"/>
        <end position="342"/>
    </location>
</feature>
<name>A0A239FC48_9ACTN</name>
<evidence type="ECO:0000313" key="7">
    <source>
        <dbReference type="EMBL" id="SNS54078.1"/>
    </source>
</evidence>
<dbReference type="PIRSF" id="PIRSF000723">
    <property type="entry name" value="Carbamate_kin"/>
    <property type="match status" value="1"/>
</dbReference>
<protein>
    <recommendedName>
        <fullName evidence="4">Carbamate kinase</fullName>
    </recommendedName>
</protein>
<evidence type="ECO:0000256" key="3">
    <source>
        <dbReference type="ARBA" id="ARBA00022777"/>
    </source>
</evidence>
<dbReference type="NCBIfam" id="NF009007">
    <property type="entry name" value="PRK12352.1"/>
    <property type="match status" value="1"/>
</dbReference>
<reference evidence="8" key="1">
    <citation type="submission" date="2017-06" db="EMBL/GenBank/DDBJ databases">
        <authorList>
            <person name="Varghese N."/>
            <person name="Submissions S."/>
        </authorList>
    </citation>
    <scope>NUCLEOTIDE SEQUENCE [LARGE SCALE GENOMIC DNA]</scope>
    <source>
        <strain evidence="8">DSM 46839</strain>
    </source>
</reference>
<dbReference type="CDD" id="cd04235">
    <property type="entry name" value="AAK_CK"/>
    <property type="match status" value="1"/>
</dbReference>
<proteinExistence type="inferred from homology"/>
<evidence type="ECO:0000256" key="5">
    <source>
        <dbReference type="SAM" id="MobiDB-lite"/>
    </source>
</evidence>
<dbReference type="Proteomes" id="UP000198373">
    <property type="component" value="Unassembled WGS sequence"/>
</dbReference>
<dbReference type="PRINTS" id="PR01469">
    <property type="entry name" value="CARBMTKINASE"/>
</dbReference>
<keyword evidence="2 4" id="KW-0808">Transferase</keyword>
<evidence type="ECO:0000256" key="1">
    <source>
        <dbReference type="ARBA" id="ARBA00011066"/>
    </source>
</evidence>
<dbReference type="Pfam" id="PF00696">
    <property type="entry name" value="AA_kinase"/>
    <property type="match status" value="1"/>
</dbReference>
<dbReference type="GO" id="GO:0008804">
    <property type="term" value="F:carbamate kinase activity"/>
    <property type="evidence" value="ECO:0007669"/>
    <property type="project" value="InterPro"/>
</dbReference>
<dbReference type="GO" id="GO:0019546">
    <property type="term" value="P:L-arginine deiminase pathway"/>
    <property type="evidence" value="ECO:0007669"/>
    <property type="project" value="TreeGrafter"/>
</dbReference>
<dbReference type="PANTHER" id="PTHR30409">
    <property type="entry name" value="CARBAMATE KINASE"/>
    <property type="match status" value="1"/>
</dbReference>
<dbReference type="InterPro" id="IPR036393">
    <property type="entry name" value="AceGlu_kinase-like_sf"/>
</dbReference>
<accession>A0A239FC48</accession>
<dbReference type="EMBL" id="FZOO01000005">
    <property type="protein sequence ID" value="SNS54078.1"/>
    <property type="molecule type" value="Genomic_DNA"/>
</dbReference>
<dbReference type="OrthoDB" id="9766717at2"/>
<keyword evidence="8" id="KW-1185">Reference proteome</keyword>
<dbReference type="Gene3D" id="3.40.1160.10">
    <property type="entry name" value="Acetylglutamate kinase-like"/>
    <property type="match status" value="1"/>
</dbReference>
<dbReference type="PANTHER" id="PTHR30409:SF1">
    <property type="entry name" value="CARBAMATE KINASE-RELATED"/>
    <property type="match status" value="1"/>
</dbReference>
<keyword evidence="3 4" id="KW-0418">Kinase</keyword>
<dbReference type="AlphaFoldDB" id="A0A239FC48"/>